<reference evidence="2 3" key="1">
    <citation type="submission" date="2016-06" db="EMBL/GenBank/DDBJ databases">
        <authorList>
            <person name="Kjaerup R.B."/>
            <person name="Dalgaard T.S."/>
            <person name="Juul-Madsen H.R."/>
        </authorList>
    </citation>
    <scope>NUCLEOTIDE SEQUENCE [LARGE SCALE GENOMIC DNA]</scope>
    <source>
        <strain evidence="2 3">DSM 43913</strain>
    </source>
</reference>
<keyword evidence="1" id="KW-1133">Transmembrane helix</keyword>
<feature type="transmembrane region" description="Helical" evidence="1">
    <location>
        <begin position="126"/>
        <end position="149"/>
    </location>
</feature>
<dbReference type="Proteomes" id="UP000198251">
    <property type="component" value="Chromosome I"/>
</dbReference>
<evidence type="ECO:0000313" key="2">
    <source>
        <dbReference type="EMBL" id="SCG15684.1"/>
    </source>
</evidence>
<feature type="transmembrane region" description="Helical" evidence="1">
    <location>
        <begin position="229"/>
        <end position="248"/>
    </location>
</feature>
<sequence length="286" mass="30719">MAAFTRVAIRFPGSLRFVASAALSHVVTYLLVGLIASRALDYADILERPVIGDYYLPYGSVDIVASTTLQLLRGVMFGVVLLPFRGVLAASRWGWLWLWAVFVTIGILGTPAAAPSSFEGLLYTRLPLWFHAVGLPEMLLQTMAFSVLVHRNLRARTHPLAPRARQLLTALSVACIAFLGYTAVSLLFAFVAGVGLASGSDTRVLGQFAAPLVLGFLTVLFAKGRWWAPAHAVLYVASAAALAAYQGLVLGSTGWLYVLLAPVLPVFISLAMTRSSRLPSPPLEHG</sequence>
<feature type="transmembrane region" description="Helical" evidence="1">
    <location>
        <begin position="254"/>
        <end position="273"/>
    </location>
</feature>
<dbReference type="RefSeq" id="WP_088999674.1">
    <property type="nucleotide sequence ID" value="NZ_LT607733.1"/>
</dbReference>
<dbReference type="EMBL" id="LT607733">
    <property type="protein sequence ID" value="SCG15684.1"/>
    <property type="molecule type" value="Genomic_DNA"/>
</dbReference>
<organism evidence="2 3">
    <name type="scientific">Micromonospora echinofusca</name>
    <dbReference type="NCBI Taxonomy" id="47858"/>
    <lineage>
        <taxon>Bacteria</taxon>
        <taxon>Bacillati</taxon>
        <taxon>Actinomycetota</taxon>
        <taxon>Actinomycetes</taxon>
        <taxon>Micromonosporales</taxon>
        <taxon>Micromonosporaceae</taxon>
        <taxon>Micromonospora</taxon>
    </lineage>
</organism>
<keyword evidence="1" id="KW-0472">Membrane</keyword>
<feature type="transmembrane region" description="Helical" evidence="1">
    <location>
        <begin position="170"/>
        <end position="192"/>
    </location>
</feature>
<dbReference type="GeneID" id="95801748"/>
<accession>A0A1C5G732</accession>
<keyword evidence="1" id="KW-0812">Transmembrane</keyword>
<name>A0A1C5G732_MICEH</name>
<evidence type="ECO:0000256" key="1">
    <source>
        <dbReference type="SAM" id="Phobius"/>
    </source>
</evidence>
<feature type="transmembrane region" description="Helical" evidence="1">
    <location>
        <begin position="96"/>
        <end position="114"/>
    </location>
</feature>
<gene>
    <name evidence="2" type="ORF">GA0070610_1927</name>
</gene>
<feature type="transmembrane region" description="Helical" evidence="1">
    <location>
        <begin position="204"/>
        <end position="222"/>
    </location>
</feature>
<proteinExistence type="predicted"/>
<dbReference type="AlphaFoldDB" id="A0A1C5G732"/>
<protein>
    <submittedName>
        <fullName evidence="2">Uncharacterized protein</fullName>
    </submittedName>
</protein>
<keyword evidence="3" id="KW-1185">Reference proteome</keyword>
<evidence type="ECO:0000313" key="3">
    <source>
        <dbReference type="Proteomes" id="UP000198251"/>
    </source>
</evidence>
<feature type="transmembrane region" description="Helical" evidence="1">
    <location>
        <begin position="63"/>
        <end position="84"/>
    </location>
</feature>